<gene>
    <name evidence="3" type="ORF">CEXT_232501</name>
</gene>
<evidence type="ECO:0000313" key="4">
    <source>
        <dbReference type="Proteomes" id="UP001054945"/>
    </source>
</evidence>
<accession>A0AAV4X517</accession>
<dbReference type="EMBL" id="BPLR01017308">
    <property type="protein sequence ID" value="GIY90267.1"/>
    <property type="molecule type" value="Genomic_DNA"/>
</dbReference>
<name>A0AAV4X517_CAEEX</name>
<dbReference type="AlphaFoldDB" id="A0AAV4X517"/>
<comment type="caution">
    <text evidence="3">The sequence shown here is derived from an EMBL/GenBank/DDBJ whole genome shotgun (WGS) entry which is preliminary data.</text>
</comment>
<keyword evidence="2" id="KW-1133">Transmembrane helix</keyword>
<keyword evidence="2" id="KW-0472">Membrane</keyword>
<keyword evidence="2" id="KW-0812">Transmembrane</keyword>
<feature type="transmembrane region" description="Helical" evidence="2">
    <location>
        <begin position="70"/>
        <end position="91"/>
    </location>
</feature>
<organism evidence="3 4">
    <name type="scientific">Caerostris extrusa</name>
    <name type="common">Bark spider</name>
    <name type="synonym">Caerostris bankana</name>
    <dbReference type="NCBI Taxonomy" id="172846"/>
    <lineage>
        <taxon>Eukaryota</taxon>
        <taxon>Metazoa</taxon>
        <taxon>Ecdysozoa</taxon>
        <taxon>Arthropoda</taxon>
        <taxon>Chelicerata</taxon>
        <taxon>Arachnida</taxon>
        <taxon>Araneae</taxon>
        <taxon>Araneomorphae</taxon>
        <taxon>Entelegynae</taxon>
        <taxon>Araneoidea</taxon>
        <taxon>Araneidae</taxon>
        <taxon>Caerostris</taxon>
    </lineage>
</organism>
<keyword evidence="4" id="KW-1185">Reference proteome</keyword>
<sequence length="253" mass="28578">MHLSLSQSFWHLHKRRFSDVTFDLPVTVWEMEVLALFIFMLSLRSRGSRTFLTFANGVVQRLEMECDEGFFFWPLLLDLGFVRIGIAWVLVMSENAEGGHTTQTTLSCPPNGFVCPPFAFSTPFPIAEIVPHVLKHRPFTKVNTELTVFGQPLLRRGGRLEGSCRRGYSTPGRKRKQESLSGGVERTRVPLPSSFPGQGHRRTLFARETFGQQGSVVLNLLGVKKVSDMHQSEERNDLGFFVELWVVGSMTSS</sequence>
<evidence type="ECO:0000256" key="2">
    <source>
        <dbReference type="SAM" id="Phobius"/>
    </source>
</evidence>
<evidence type="ECO:0000313" key="3">
    <source>
        <dbReference type="EMBL" id="GIY90267.1"/>
    </source>
</evidence>
<dbReference type="Proteomes" id="UP001054945">
    <property type="component" value="Unassembled WGS sequence"/>
</dbReference>
<proteinExistence type="predicted"/>
<reference evidence="3 4" key="1">
    <citation type="submission" date="2021-06" db="EMBL/GenBank/DDBJ databases">
        <title>Caerostris extrusa draft genome.</title>
        <authorList>
            <person name="Kono N."/>
            <person name="Arakawa K."/>
        </authorList>
    </citation>
    <scope>NUCLEOTIDE SEQUENCE [LARGE SCALE GENOMIC DNA]</scope>
</reference>
<feature type="transmembrane region" description="Helical" evidence="2">
    <location>
        <begin position="20"/>
        <end position="43"/>
    </location>
</feature>
<protein>
    <submittedName>
        <fullName evidence="3">Uncharacterized protein</fullName>
    </submittedName>
</protein>
<feature type="region of interest" description="Disordered" evidence="1">
    <location>
        <begin position="165"/>
        <end position="198"/>
    </location>
</feature>
<evidence type="ECO:0000256" key="1">
    <source>
        <dbReference type="SAM" id="MobiDB-lite"/>
    </source>
</evidence>